<dbReference type="InterPro" id="IPR051468">
    <property type="entry name" value="Fungal_SecMetab_SDRs"/>
</dbReference>
<dbReference type="OrthoDB" id="5296at2759"/>
<proteinExistence type="inferred from homology"/>
<dbReference type="Gene3D" id="3.40.50.720">
    <property type="entry name" value="NAD(P)-binding Rossmann-like Domain"/>
    <property type="match status" value="1"/>
</dbReference>
<keyword evidence="4" id="KW-1185">Reference proteome</keyword>
<dbReference type="SUPFAM" id="SSF51735">
    <property type="entry name" value="NAD(P)-binding Rossmann-fold domains"/>
    <property type="match status" value="1"/>
</dbReference>
<comment type="similarity">
    <text evidence="1 2">Belongs to the short-chain dehydrogenases/reductases (SDR) family.</text>
</comment>
<protein>
    <submittedName>
        <fullName evidence="3">Related to short chain oxidoreductase (CsgA)</fullName>
    </submittedName>
</protein>
<dbReference type="PRINTS" id="PR00080">
    <property type="entry name" value="SDRFAMILY"/>
</dbReference>
<dbReference type="InterPro" id="IPR036291">
    <property type="entry name" value="NAD(P)-bd_dom_sf"/>
</dbReference>
<dbReference type="InterPro" id="IPR002347">
    <property type="entry name" value="SDR_fam"/>
</dbReference>
<gene>
    <name evidence="3" type="ORF">PAC_19970</name>
</gene>
<dbReference type="GO" id="GO:0005737">
    <property type="term" value="C:cytoplasm"/>
    <property type="evidence" value="ECO:0007669"/>
    <property type="project" value="TreeGrafter"/>
</dbReference>
<dbReference type="PRINTS" id="PR00081">
    <property type="entry name" value="GDHRDH"/>
</dbReference>
<reference evidence="3 4" key="1">
    <citation type="submission" date="2016-03" db="EMBL/GenBank/DDBJ databases">
        <authorList>
            <person name="Ploux O."/>
        </authorList>
    </citation>
    <scope>NUCLEOTIDE SEQUENCE [LARGE SCALE GENOMIC DNA]</scope>
    <source>
        <strain evidence="3 4">UAMH 11012</strain>
    </source>
</reference>
<dbReference type="GO" id="GO:0016491">
    <property type="term" value="F:oxidoreductase activity"/>
    <property type="evidence" value="ECO:0007669"/>
    <property type="project" value="TreeGrafter"/>
</dbReference>
<name>A0A1L7XYI2_9HELO</name>
<evidence type="ECO:0000313" key="4">
    <source>
        <dbReference type="Proteomes" id="UP000184330"/>
    </source>
</evidence>
<sequence>MASYLITGCSRGLGLELATQLASSPAVNTVFATARKESPGLKELIQKSNGRVVLVQLEATSQDSIKQAVTSVEKALGGKGLDVLINNAGIMDYTPGGPSSLSGEDMNSVLTTNVTAVHLVISAFLPLLEKGNLKKIVNITSTLGSIAMAEGFLQSPSVAYKVSKAALNMLTVQYAFQLGKQGFTVFCISPGWLKTELGGVDYADLEVGVGATAVLEKVLGAKKEDNGTFMNIKVKGWDNTGTANQYDGVNPPW</sequence>
<dbReference type="EMBL" id="FJOG01000092">
    <property type="protein sequence ID" value="CZR70069.1"/>
    <property type="molecule type" value="Genomic_DNA"/>
</dbReference>
<dbReference type="AlphaFoldDB" id="A0A1L7XYI2"/>
<dbReference type="PANTHER" id="PTHR43544">
    <property type="entry name" value="SHORT-CHAIN DEHYDROGENASE/REDUCTASE"/>
    <property type="match status" value="1"/>
</dbReference>
<dbReference type="Pfam" id="PF00106">
    <property type="entry name" value="adh_short"/>
    <property type="match status" value="1"/>
</dbReference>
<dbReference type="Proteomes" id="UP000184330">
    <property type="component" value="Unassembled WGS sequence"/>
</dbReference>
<dbReference type="PANTHER" id="PTHR43544:SF36">
    <property type="entry name" value="CHAIN OXIDOREDUCTASE (CSGA), PUTATIVE (AFU_ORTHOLOGUE AFUA_4G00910)-RELATED"/>
    <property type="match status" value="1"/>
</dbReference>
<evidence type="ECO:0000313" key="3">
    <source>
        <dbReference type="EMBL" id="CZR70069.1"/>
    </source>
</evidence>
<evidence type="ECO:0000256" key="2">
    <source>
        <dbReference type="RuleBase" id="RU000363"/>
    </source>
</evidence>
<organism evidence="3 4">
    <name type="scientific">Phialocephala subalpina</name>
    <dbReference type="NCBI Taxonomy" id="576137"/>
    <lineage>
        <taxon>Eukaryota</taxon>
        <taxon>Fungi</taxon>
        <taxon>Dikarya</taxon>
        <taxon>Ascomycota</taxon>
        <taxon>Pezizomycotina</taxon>
        <taxon>Leotiomycetes</taxon>
        <taxon>Helotiales</taxon>
        <taxon>Mollisiaceae</taxon>
        <taxon>Phialocephala</taxon>
        <taxon>Phialocephala fortinii species complex</taxon>
    </lineage>
</organism>
<evidence type="ECO:0000256" key="1">
    <source>
        <dbReference type="ARBA" id="ARBA00006484"/>
    </source>
</evidence>
<dbReference type="CDD" id="cd05325">
    <property type="entry name" value="carb_red_sniffer_like_SDR_c"/>
    <property type="match status" value="1"/>
</dbReference>
<accession>A0A1L7XYI2</accession>